<proteinExistence type="predicted"/>
<name>B8BN02_ORYSI</name>
<evidence type="ECO:0000313" key="2">
    <source>
        <dbReference type="Proteomes" id="UP000007015"/>
    </source>
</evidence>
<organism evidence="1 2">
    <name type="scientific">Oryza sativa subsp. indica</name>
    <name type="common">Rice</name>
    <dbReference type="NCBI Taxonomy" id="39946"/>
    <lineage>
        <taxon>Eukaryota</taxon>
        <taxon>Viridiplantae</taxon>
        <taxon>Streptophyta</taxon>
        <taxon>Embryophyta</taxon>
        <taxon>Tracheophyta</taxon>
        <taxon>Spermatophyta</taxon>
        <taxon>Magnoliopsida</taxon>
        <taxon>Liliopsida</taxon>
        <taxon>Poales</taxon>
        <taxon>Poaceae</taxon>
        <taxon>BOP clade</taxon>
        <taxon>Oryzoideae</taxon>
        <taxon>Oryzeae</taxon>
        <taxon>Oryzinae</taxon>
        <taxon>Oryza</taxon>
        <taxon>Oryza sativa</taxon>
    </lineage>
</organism>
<gene>
    <name evidence="1" type="ORF">OsI_39109</name>
</gene>
<dbReference type="EMBL" id="CM000137">
    <property type="protein sequence ID" value="EEC69673.1"/>
    <property type="molecule type" value="Genomic_DNA"/>
</dbReference>
<dbReference type="Gramene" id="BGIOSGA037791-TA">
    <property type="protein sequence ID" value="BGIOSGA037791-PA"/>
    <property type="gene ID" value="BGIOSGA037791"/>
</dbReference>
<protein>
    <submittedName>
        <fullName evidence="1">Uncharacterized protein</fullName>
    </submittedName>
</protein>
<reference evidence="1 2" key="1">
    <citation type="journal article" date="2005" name="PLoS Biol.">
        <title>The genomes of Oryza sativa: a history of duplications.</title>
        <authorList>
            <person name="Yu J."/>
            <person name="Wang J."/>
            <person name="Lin W."/>
            <person name="Li S."/>
            <person name="Li H."/>
            <person name="Zhou J."/>
            <person name="Ni P."/>
            <person name="Dong W."/>
            <person name="Hu S."/>
            <person name="Zeng C."/>
            <person name="Zhang J."/>
            <person name="Zhang Y."/>
            <person name="Li R."/>
            <person name="Xu Z."/>
            <person name="Li S."/>
            <person name="Li X."/>
            <person name="Zheng H."/>
            <person name="Cong L."/>
            <person name="Lin L."/>
            <person name="Yin J."/>
            <person name="Geng J."/>
            <person name="Li G."/>
            <person name="Shi J."/>
            <person name="Liu J."/>
            <person name="Lv H."/>
            <person name="Li J."/>
            <person name="Wang J."/>
            <person name="Deng Y."/>
            <person name="Ran L."/>
            <person name="Shi X."/>
            <person name="Wang X."/>
            <person name="Wu Q."/>
            <person name="Li C."/>
            <person name="Ren X."/>
            <person name="Wang J."/>
            <person name="Wang X."/>
            <person name="Li D."/>
            <person name="Liu D."/>
            <person name="Zhang X."/>
            <person name="Ji Z."/>
            <person name="Zhao W."/>
            <person name="Sun Y."/>
            <person name="Zhang Z."/>
            <person name="Bao J."/>
            <person name="Han Y."/>
            <person name="Dong L."/>
            <person name="Ji J."/>
            <person name="Chen P."/>
            <person name="Wu S."/>
            <person name="Liu J."/>
            <person name="Xiao Y."/>
            <person name="Bu D."/>
            <person name="Tan J."/>
            <person name="Yang L."/>
            <person name="Ye C."/>
            <person name="Zhang J."/>
            <person name="Xu J."/>
            <person name="Zhou Y."/>
            <person name="Yu Y."/>
            <person name="Zhang B."/>
            <person name="Zhuang S."/>
            <person name="Wei H."/>
            <person name="Liu B."/>
            <person name="Lei M."/>
            <person name="Yu H."/>
            <person name="Li Y."/>
            <person name="Xu H."/>
            <person name="Wei S."/>
            <person name="He X."/>
            <person name="Fang L."/>
            <person name="Zhang Z."/>
            <person name="Zhang Y."/>
            <person name="Huang X."/>
            <person name="Su Z."/>
            <person name="Tong W."/>
            <person name="Li J."/>
            <person name="Tong Z."/>
            <person name="Li S."/>
            <person name="Ye J."/>
            <person name="Wang L."/>
            <person name="Fang L."/>
            <person name="Lei T."/>
            <person name="Chen C."/>
            <person name="Chen H."/>
            <person name="Xu Z."/>
            <person name="Li H."/>
            <person name="Huang H."/>
            <person name="Zhang F."/>
            <person name="Xu H."/>
            <person name="Li N."/>
            <person name="Zhao C."/>
            <person name="Li S."/>
            <person name="Dong L."/>
            <person name="Huang Y."/>
            <person name="Li L."/>
            <person name="Xi Y."/>
            <person name="Qi Q."/>
            <person name="Li W."/>
            <person name="Zhang B."/>
            <person name="Hu W."/>
            <person name="Zhang Y."/>
            <person name="Tian X."/>
            <person name="Jiao Y."/>
            <person name="Liang X."/>
            <person name="Jin J."/>
            <person name="Gao L."/>
            <person name="Zheng W."/>
            <person name="Hao B."/>
            <person name="Liu S."/>
            <person name="Wang W."/>
            <person name="Yuan L."/>
            <person name="Cao M."/>
            <person name="McDermott J."/>
            <person name="Samudrala R."/>
            <person name="Wang J."/>
            <person name="Wong G.K."/>
            <person name="Yang H."/>
        </authorList>
    </citation>
    <scope>NUCLEOTIDE SEQUENCE [LARGE SCALE GENOMIC DNA]</scope>
    <source>
        <strain evidence="2">cv. 93-11</strain>
    </source>
</reference>
<dbReference type="HOGENOM" id="CLU_2546626_0_0_1"/>
<accession>B8BN02</accession>
<evidence type="ECO:0000313" key="1">
    <source>
        <dbReference type="EMBL" id="EEC69673.1"/>
    </source>
</evidence>
<dbReference type="AlphaFoldDB" id="B8BN02"/>
<keyword evidence="2" id="KW-1185">Reference proteome</keyword>
<dbReference type="Proteomes" id="UP000007015">
    <property type="component" value="Chromosome 12"/>
</dbReference>
<sequence length="83" mass="9275">MASSQARYVEIEVKRVDVDLTVGQAGDAHELADGDQFCSDSLSCLLCRLKFAIATPSSLLDPVADRVFDDSRDEEYWFRSDNN</sequence>